<dbReference type="EMBL" id="WUQX01000001">
    <property type="protein sequence ID" value="MXP78437.1"/>
    <property type="molecule type" value="Genomic_DNA"/>
</dbReference>
<keyword evidence="2" id="KW-1185">Reference proteome</keyword>
<name>A0A7X3MLI2_9FIRM</name>
<dbReference type="AlphaFoldDB" id="A0A7X3MLI2"/>
<organism evidence="1 2">
    <name type="scientific">Sporofaciens musculi</name>
    <dbReference type="NCBI Taxonomy" id="2681861"/>
    <lineage>
        <taxon>Bacteria</taxon>
        <taxon>Bacillati</taxon>
        <taxon>Bacillota</taxon>
        <taxon>Clostridia</taxon>
        <taxon>Lachnospirales</taxon>
        <taxon>Lachnospiraceae</taxon>
        <taxon>Sporofaciens</taxon>
    </lineage>
</organism>
<dbReference type="Proteomes" id="UP000460412">
    <property type="component" value="Unassembled WGS sequence"/>
</dbReference>
<comment type="caution">
    <text evidence="1">The sequence shown here is derived from an EMBL/GenBank/DDBJ whole genome shotgun (WGS) entry which is preliminary data.</text>
</comment>
<gene>
    <name evidence="1" type="ORF">GN277_24745</name>
</gene>
<sequence>MEEFEKFPIFCESMEKNQERIDDYAKQHEGIPSLRSPLVVNGALAAELALKFLIFKEIGSYECIHNLRRLFEQLPDCHKNALTEIIYKQAHQNEETLKFNLTNISNLFEDFRYSFGKEQLGYSGFFYEFVDIVCEYAILQKPINEEEIED</sequence>
<protein>
    <submittedName>
        <fullName evidence="1">HEPN domain-containing protein</fullName>
    </submittedName>
</protein>
<accession>A0A7X3MLI2</accession>
<dbReference type="RefSeq" id="WP_159755016.1">
    <property type="nucleotide sequence ID" value="NZ_WUQX01000001.1"/>
</dbReference>
<reference evidence="1 2" key="1">
    <citation type="submission" date="2019-12" db="EMBL/GenBank/DDBJ databases">
        <title>Sporaefaciens musculi gen. nov., sp. nov., a novel bacterium isolated from the caecum of an obese mouse.</title>
        <authorList>
            <person name="Rasmussen T.S."/>
            <person name="Streidl T."/>
            <person name="Hitch T.C.A."/>
            <person name="Wortmann E."/>
            <person name="Deptula P."/>
            <person name="Hansen M."/>
            <person name="Nielsen D.S."/>
            <person name="Clavel T."/>
            <person name="Vogensen F.K."/>
        </authorList>
    </citation>
    <scope>NUCLEOTIDE SEQUENCE [LARGE SCALE GENOMIC DNA]</scope>
    <source>
        <strain evidence="1 2">WCA-9-b2</strain>
    </source>
</reference>
<evidence type="ECO:0000313" key="1">
    <source>
        <dbReference type="EMBL" id="MXP78437.1"/>
    </source>
</evidence>
<evidence type="ECO:0000313" key="2">
    <source>
        <dbReference type="Proteomes" id="UP000460412"/>
    </source>
</evidence>
<proteinExistence type="predicted"/>